<evidence type="ECO:0000313" key="2">
    <source>
        <dbReference type="EMBL" id="VFJ90172.1"/>
    </source>
</evidence>
<name>A0A450U894_9GAMM</name>
<organism evidence="1">
    <name type="scientific">Candidatus Kentrum eta</name>
    <dbReference type="NCBI Taxonomy" id="2126337"/>
    <lineage>
        <taxon>Bacteria</taxon>
        <taxon>Pseudomonadati</taxon>
        <taxon>Pseudomonadota</taxon>
        <taxon>Gammaproteobacteria</taxon>
        <taxon>Candidatus Kentrum</taxon>
    </lineage>
</organism>
<reference evidence="1" key="1">
    <citation type="submission" date="2019-02" db="EMBL/GenBank/DDBJ databases">
        <authorList>
            <person name="Gruber-Vodicka R. H."/>
            <person name="Seah K. B. B."/>
        </authorList>
    </citation>
    <scope>NUCLEOTIDE SEQUENCE</scope>
    <source>
        <strain evidence="3">BECK_SA2B12</strain>
        <strain evidence="1">BECK_SA2B15</strain>
        <strain evidence="2">BECK_SA2B20</strain>
    </source>
</reference>
<proteinExistence type="predicted"/>
<dbReference type="EMBL" id="CAADFI010000008">
    <property type="protein sequence ID" value="VFJ90172.1"/>
    <property type="molecule type" value="Genomic_DNA"/>
</dbReference>
<dbReference type="EMBL" id="CAADFJ010000007">
    <property type="protein sequence ID" value="VFJ96544.1"/>
    <property type="molecule type" value="Genomic_DNA"/>
</dbReference>
<dbReference type="AlphaFoldDB" id="A0A450U894"/>
<gene>
    <name evidence="1" type="ORF">BECKH772A_GA0070896_1000722</name>
    <name evidence="2" type="ORF">BECKH772B_GA0070898_1000822</name>
    <name evidence="3" type="ORF">BECKH772C_GA0070978_1000722</name>
</gene>
<evidence type="ECO:0000313" key="3">
    <source>
        <dbReference type="EMBL" id="VFJ96544.1"/>
    </source>
</evidence>
<evidence type="ECO:0000313" key="1">
    <source>
        <dbReference type="EMBL" id="VFJ88164.1"/>
    </source>
</evidence>
<sequence length="55" mass="6238">MGDDKAILETTTTIRQEIHKPHPIHFRSCLEIRNLPRRGPNCVLPRCDGGENCVV</sequence>
<dbReference type="EMBL" id="CAADFG010000007">
    <property type="protein sequence ID" value="VFJ88164.1"/>
    <property type="molecule type" value="Genomic_DNA"/>
</dbReference>
<accession>A0A450U894</accession>
<protein>
    <submittedName>
        <fullName evidence="1">Uncharacterized protein</fullName>
    </submittedName>
</protein>